<gene>
    <name evidence="1" type="ORF">AUC60_19735</name>
</gene>
<dbReference type="AlphaFoldDB" id="A0A1Y3NX15"/>
<evidence type="ECO:0000313" key="2">
    <source>
        <dbReference type="Proteomes" id="UP000195440"/>
    </source>
</evidence>
<sequence length="73" mass="8008">MVPLNCEDPVGAGLARDKGITVCLRYLGGLIAGKPSSHRRFAMLFKVWVSLEFSTGSVLQQERSYPQVASVLR</sequence>
<dbReference type="Proteomes" id="UP000195440">
    <property type="component" value="Unassembled WGS sequence"/>
</dbReference>
<organism evidence="1 2">
    <name type="scientific">Pseudomonas caspiana</name>
    <dbReference type="NCBI Taxonomy" id="1451454"/>
    <lineage>
        <taxon>Bacteria</taxon>
        <taxon>Pseudomonadati</taxon>
        <taxon>Pseudomonadota</taxon>
        <taxon>Gammaproteobacteria</taxon>
        <taxon>Pseudomonadales</taxon>
        <taxon>Pseudomonadaceae</taxon>
        <taxon>Pseudomonas</taxon>
    </lineage>
</organism>
<keyword evidence="2" id="KW-1185">Reference proteome</keyword>
<reference evidence="1 2" key="1">
    <citation type="journal article" date="2017" name="Syst. Appl. Microbiol.">
        <title>Pseudomonas caspiana sp. nov., a citrus pathogen in the Pseudomonas syringae phylogenetic group.</title>
        <authorList>
            <person name="Busquets A."/>
            <person name="Gomila M."/>
            <person name="Beiki F."/>
            <person name="Mulet M."/>
            <person name="Rahimian H."/>
            <person name="Garcia-Valdes E."/>
            <person name="Lalucat J."/>
        </authorList>
    </citation>
    <scope>NUCLEOTIDE SEQUENCE [LARGE SCALE GENOMIC DNA]</scope>
    <source>
        <strain evidence="1 2">FBF102</strain>
    </source>
</reference>
<protein>
    <submittedName>
        <fullName evidence="1">Uncharacterized protein</fullName>
    </submittedName>
</protein>
<accession>A0A1Y3NX15</accession>
<name>A0A1Y3NX15_9PSED</name>
<evidence type="ECO:0000313" key="1">
    <source>
        <dbReference type="EMBL" id="OUM72155.1"/>
    </source>
</evidence>
<dbReference type="EMBL" id="LOHF01000019">
    <property type="protein sequence ID" value="OUM72155.1"/>
    <property type="molecule type" value="Genomic_DNA"/>
</dbReference>
<proteinExistence type="predicted"/>
<comment type="caution">
    <text evidence="1">The sequence shown here is derived from an EMBL/GenBank/DDBJ whole genome shotgun (WGS) entry which is preliminary data.</text>
</comment>